<dbReference type="Gene3D" id="1.10.1300.10">
    <property type="entry name" value="3'5'-cyclic nucleotide phosphodiesterase, catalytic domain"/>
    <property type="match status" value="1"/>
</dbReference>
<dbReference type="Pfam" id="PF00233">
    <property type="entry name" value="PDEase_I"/>
    <property type="match status" value="1"/>
</dbReference>
<feature type="compositionally biased region" description="Basic and acidic residues" evidence="4">
    <location>
        <begin position="637"/>
        <end position="647"/>
    </location>
</feature>
<evidence type="ECO:0000256" key="1">
    <source>
        <dbReference type="ARBA" id="ARBA00022723"/>
    </source>
</evidence>
<feature type="domain" description="PDEase" evidence="5">
    <location>
        <begin position="295"/>
        <end position="638"/>
    </location>
</feature>
<dbReference type="PROSITE" id="PS00126">
    <property type="entry name" value="PDEASE_I_1"/>
    <property type="match status" value="1"/>
</dbReference>
<comment type="similarity">
    <text evidence="3">Belongs to the cyclic nucleotide phosphodiesterase family.</text>
</comment>
<evidence type="ECO:0000256" key="3">
    <source>
        <dbReference type="RuleBase" id="RU363067"/>
    </source>
</evidence>
<keyword evidence="7" id="KW-1185">Reference proteome</keyword>
<dbReference type="SUPFAM" id="SSF109604">
    <property type="entry name" value="HD-domain/PDEase-like"/>
    <property type="match status" value="1"/>
</dbReference>
<protein>
    <recommendedName>
        <fullName evidence="3">Phosphodiesterase</fullName>
        <ecNumber evidence="3">3.1.4.-</ecNumber>
    </recommendedName>
</protein>
<gene>
    <name evidence="6" type="primary">regA</name>
    <name evidence="6" type="ORF">LOCC1_G008710</name>
</gene>
<feature type="region of interest" description="Disordered" evidence="4">
    <location>
        <begin position="700"/>
        <end position="879"/>
    </location>
</feature>
<dbReference type="SMART" id="SM00471">
    <property type="entry name" value="HDc"/>
    <property type="match status" value="1"/>
</dbReference>
<keyword evidence="2 3" id="KW-0378">Hydrolase</keyword>
<dbReference type="EMBL" id="QGMI01000428">
    <property type="protein sequence ID" value="TVY40859.1"/>
    <property type="molecule type" value="Genomic_DNA"/>
</dbReference>
<feature type="compositionally biased region" description="Polar residues" evidence="4">
    <location>
        <begin position="757"/>
        <end position="775"/>
    </location>
</feature>
<evidence type="ECO:0000313" key="7">
    <source>
        <dbReference type="Proteomes" id="UP000443090"/>
    </source>
</evidence>
<dbReference type="GO" id="GO:0007165">
    <property type="term" value="P:signal transduction"/>
    <property type="evidence" value="ECO:0007669"/>
    <property type="project" value="InterPro"/>
</dbReference>
<comment type="caution">
    <text evidence="6">The sequence shown here is derived from an EMBL/GenBank/DDBJ whole genome shotgun (WGS) entry which is preliminary data.</text>
</comment>
<dbReference type="Proteomes" id="UP000443090">
    <property type="component" value="Unassembled WGS sequence"/>
</dbReference>
<dbReference type="AlphaFoldDB" id="A0A8H8RS99"/>
<evidence type="ECO:0000256" key="2">
    <source>
        <dbReference type="ARBA" id="ARBA00022801"/>
    </source>
</evidence>
<reference evidence="6 7" key="1">
    <citation type="submission" date="2018-05" db="EMBL/GenBank/DDBJ databases">
        <title>Genome sequencing and assembly of the regulated plant pathogen Lachnellula willkommii and related sister species for the development of diagnostic species identification markers.</title>
        <authorList>
            <person name="Giroux E."/>
            <person name="Bilodeau G."/>
        </authorList>
    </citation>
    <scope>NUCLEOTIDE SEQUENCE [LARGE SCALE GENOMIC DNA]</scope>
    <source>
        <strain evidence="6 7">CBS 160.35</strain>
    </source>
</reference>
<evidence type="ECO:0000259" key="5">
    <source>
        <dbReference type="PROSITE" id="PS51845"/>
    </source>
</evidence>
<feature type="compositionally biased region" description="Polar residues" evidence="4">
    <location>
        <begin position="657"/>
        <end position="670"/>
    </location>
</feature>
<evidence type="ECO:0000256" key="4">
    <source>
        <dbReference type="SAM" id="MobiDB-lite"/>
    </source>
</evidence>
<sequence>MEYAACNVVYVDRTAQEDKLVKRDDVTWPSSAESAQIHLDGDLSIQSSPSHVDRNLQTLLRTFSEVYVCRTGKSCISKLSELNQTSIVELIPTLVLIDIPYEDEWNRRPSRDIRTPSPSSKQQIDGLIEDSDLEAYGLKLLQWVASEIQYQSLSKLIVPVAVVAIPDPNSLMVTSNPRQNSEGHLNYDPFAKKRPGLGAALDQVRTIKYMDLGAVDVLTSPLLHERLPSLAVHAYRAHKDASKEQRALLELKRGRKRSWVGVDDSKPYAYLREAMVSGLMDGICKIGGDDEPFGPARIVVALDRRQIIAAAVGSWHFSAHDFTDDELLHAALLMLQHALAMPELERWRISTENLTAFLVASRQAYNAFVPYHNFRHVVDVLQAIFHFLVRLSILPPYPTTLERQPEPCPIAALIRPFDALTLLITAIGHDVGHPGVNNAFLVKLKAPLAQLYNDRSVLEAFHCAAYSQILRRHWPVAFEDPDMRQLMINSILATDMQLHFDYMKRLGFLQEKLHENGTDGWNGRLIEEQRTLACSLLIKCADISNVARNYDVAAQWTMILTNEFARQAAMEQDLGIESALFAAPVREIIELGNSQIGFMNMFAIPLFQGVTDAMPAMGFLVDELHMNKSAWAEKISEEQARARRESDATAMKDGTFSPRSMSVVTPSDASQQEKSDSDLRFAALLNSRFAPTNGVLAEDEEANHSMSELSLTRSRPSQLQISHGTVSAPANLDNDDTHPNGIDIRPSIVTDAVVAPSESSSNKPQQRSSDGTEASSAAGDWASQATSATTSKMPLSPSTQGTSIMSRESNDDKGLTPKAGSPQASTSAATPSLSPDSPPGKGAIVEKVRNLKKKPSRFRMDKLNFWKRSKSTSAEEEQL</sequence>
<feature type="compositionally biased region" description="Polar residues" evidence="4">
    <location>
        <begin position="783"/>
        <end position="807"/>
    </location>
</feature>
<feature type="compositionally biased region" description="Polar residues" evidence="4">
    <location>
        <begin position="704"/>
        <end position="725"/>
    </location>
</feature>
<proteinExistence type="inferred from homology"/>
<feature type="region of interest" description="Disordered" evidence="4">
    <location>
        <begin position="637"/>
        <end position="676"/>
    </location>
</feature>
<comment type="cofactor">
    <cofactor evidence="3">
        <name>a divalent metal cation</name>
        <dbReference type="ChEBI" id="CHEBI:60240"/>
    </cofactor>
    <text evidence="3">Binds 2 divalent metal cations per subunit. Site 1 may preferentially bind zinc ions, while site 2 has a preference for magnesium and/or manganese ions.</text>
</comment>
<dbReference type="GO" id="GO:0004114">
    <property type="term" value="F:3',5'-cyclic-nucleotide phosphodiesterase activity"/>
    <property type="evidence" value="ECO:0007669"/>
    <property type="project" value="InterPro"/>
</dbReference>
<dbReference type="GO" id="GO:0046872">
    <property type="term" value="F:metal ion binding"/>
    <property type="evidence" value="ECO:0007669"/>
    <property type="project" value="UniProtKB-KW"/>
</dbReference>
<organism evidence="6 7">
    <name type="scientific">Lachnellula occidentalis</name>
    <dbReference type="NCBI Taxonomy" id="215460"/>
    <lineage>
        <taxon>Eukaryota</taxon>
        <taxon>Fungi</taxon>
        <taxon>Dikarya</taxon>
        <taxon>Ascomycota</taxon>
        <taxon>Pezizomycotina</taxon>
        <taxon>Leotiomycetes</taxon>
        <taxon>Helotiales</taxon>
        <taxon>Lachnaceae</taxon>
        <taxon>Lachnellula</taxon>
    </lineage>
</organism>
<dbReference type="InterPro" id="IPR003607">
    <property type="entry name" value="HD/PDEase_dom"/>
</dbReference>
<feature type="compositionally biased region" description="Low complexity" evidence="4">
    <location>
        <begin position="819"/>
        <end position="835"/>
    </location>
</feature>
<accession>A0A8H8RS99</accession>
<dbReference type="OrthoDB" id="546632at2759"/>
<name>A0A8H8RS99_9HELO</name>
<evidence type="ECO:0000313" key="6">
    <source>
        <dbReference type="EMBL" id="TVY40859.1"/>
    </source>
</evidence>
<dbReference type="CDD" id="cd00077">
    <property type="entry name" value="HDc"/>
    <property type="match status" value="1"/>
</dbReference>
<dbReference type="EC" id="3.1.4.-" evidence="3"/>
<keyword evidence="1 3" id="KW-0479">Metal-binding</keyword>
<dbReference type="InterPro" id="IPR023174">
    <property type="entry name" value="PDEase_CS"/>
</dbReference>
<dbReference type="PANTHER" id="PTHR11347">
    <property type="entry name" value="CYCLIC NUCLEOTIDE PHOSPHODIESTERASE"/>
    <property type="match status" value="1"/>
</dbReference>
<dbReference type="PROSITE" id="PS51845">
    <property type="entry name" value="PDEASE_I_2"/>
    <property type="match status" value="1"/>
</dbReference>
<dbReference type="InterPro" id="IPR036971">
    <property type="entry name" value="PDEase_catalytic_dom_sf"/>
</dbReference>
<dbReference type="InterPro" id="IPR002073">
    <property type="entry name" value="PDEase_catalytic_dom"/>
</dbReference>